<feature type="active site" description="Nucleophile" evidence="6">
    <location>
        <position position="439"/>
    </location>
</feature>
<dbReference type="GO" id="GO:0005576">
    <property type="term" value="C:extracellular region"/>
    <property type="evidence" value="ECO:0007669"/>
    <property type="project" value="TreeGrafter"/>
</dbReference>
<keyword evidence="7" id="KW-0472">Membrane</keyword>
<evidence type="ECO:0000256" key="7">
    <source>
        <dbReference type="SAM" id="Phobius"/>
    </source>
</evidence>
<dbReference type="GO" id="GO:0071555">
    <property type="term" value="P:cell wall organization"/>
    <property type="evidence" value="ECO:0007669"/>
    <property type="project" value="UniProtKB-UniRule"/>
</dbReference>
<dbReference type="InterPro" id="IPR038054">
    <property type="entry name" value="LD_TPept-like_central_sf"/>
</dbReference>
<accession>A0A0R1YQC2</accession>
<dbReference type="Gene3D" id="2.40.440.10">
    <property type="entry name" value="L,D-transpeptidase catalytic domain-like"/>
    <property type="match status" value="1"/>
</dbReference>
<reference evidence="9 10" key="1">
    <citation type="journal article" date="2015" name="Genome Announc.">
        <title>Expanding the biotechnology potential of lactobacilli through comparative genomics of 213 strains and associated genera.</title>
        <authorList>
            <person name="Sun Z."/>
            <person name="Harris H.M."/>
            <person name="McCann A."/>
            <person name="Guo C."/>
            <person name="Argimon S."/>
            <person name="Zhang W."/>
            <person name="Yang X."/>
            <person name="Jeffery I.B."/>
            <person name="Cooney J.C."/>
            <person name="Kagawa T.F."/>
            <person name="Liu W."/>
            <person name="Song Y."/>
            <person name="Salvetti E."/>
            <person name="Wrobel A."/>
            <person name="Rasinkangas P."/>
            <person name="Parkhill J."/>
            <person name="Rea M.C."/>
            <person name="O'Sullivan O."/>
            <person name="Ritari J."/>
            <person name="Douillard F.P."/>
            <person name="Paul Ross R."/>
            <person name="Yang R."/>
            <person name="Briner A.E."/>
            <person name="Felis G.E."/>
            <person name="de Vos W.M."/>
            <person name="Barrangou R."/>
            <person name="Klaenhammer T.R."/>
            <person name="Caufield P.W."/>
            <person name="Cui Y."/>
            <person name="Zhang H."/>
            <person name="O'Toole P.W."/>
        </authorList>
    </citation>
    <scope>NUCLEOTIDE SEQUENCE [LARGE SCALE GENOMIC DNA]</scope>
    <source>
        <strain evidence="9 10">DSM 18390</strain>
    </source>
</reference>
<dbReference type="CDD" id="cd16913">
    <property type="entry name" value="YkuD_like"/>
    <property type="match status" value="1"/>
</dbReference>
<proteinExistence type="predicted"/>
<dbReference type="AlphaFoldDB" id="A0A0R1YQC2"/>
<keyword evidence="3 6" id="KW-0133">Cell shape</keyword>
<keyword evidence="7" id="KW-1133">Transmembrane helix</keyword>
<dbReference type="PANTHER" id="PTHR30582">
    <property type="entry name" value="L,D-TRANSPEPTIDASE"/>
    <property type="match status" value="1"/>
</dbReference>
<dbReference type="Pfam" id="PF12229">
    <property type="entry name" value="PG_binding_4"/>
    <property type="match status" value="1"/>
</dbReference>
<keyword evidence="4 6" id="KW-0573">Peptidoglycan synthesis</keyword>
<dbReference type="InterPro" id="IPR050979">
    <property type="entry name" value="LD-transpeptidase"/>
</dbReference>
<evidence type="ECO:0000256" key="2">
    <source>
        <dbReference type="ARBA" id="ARBA00022679"/>
    </source>
</evidence>
<name>A0A0R1YQC2_9LACO</name>
<evidence type="ECO:0000256" key="4">
    <source>
        <dbReference type="ARBA" id="ARBA00022984"/>
    </source>
</evidence>
<dbReference type="Pfam" id="PF03734">
    <property type="entry name" value="YkuD"/>
    <property type="match status" value="1"/>
</dbReference>
<evidence type="ECO:0000256" key="6">
    <source>
        <dbReference type="PROSITE-ProRule" id="PRU01373"/>
    </source>
</evidence>
<protein>
    <recommendedName>
        <fullName evidence="8">L,D-TPase catalytic domain-containing protein</fullName>
    </recommendedName>
</protein>
<sequence length="464" mass="51957">MSRKEKYNRQKKTKRNRRLTRIAAVVVLLLAGGFIGSHVYFQNHFKWTKINNVNVSGLTVAQATKKLNNSQIDQNGDYLVVKNSRIKVNSQDVKQLFKHRSSMTMLSAKKLNAKTEVSNQQYHYRMTTLLPKFKNRVDQLNLTRKPTIDSTIHLANGHVTVTKGTQGTELDKTKMIKDFKKQARDNLVIAVKMTKDVAASPNSAAIQKRKQNVQKMLKSSVTLTTYNKSYHFKAAKWLTSGHVSADGTYHFKSTKLNQWVDKFANKVDTLGKALTVTVRGKKVHIPSGGTYGWKVNRQLLSKAILTNLQKKQAASINLKNYVSGTGYGLKGAGKTYVAVDLTNLQEYVYKNGQLKVKIPIMSGTLTGGNATPTGSYFIMYKQRHATLRGKNSDGSKYASPVGYWEPVTLSGVGLHDSPWQPATVYGNPSARSQYHSHGCLNNPPSQMPKVWKYTHTNEAVVIYK</sequence>
<comment type="caution">
    <text evidence="9">The sequence shown here is derived from an EMBL/GenBank/DDBJ whole genome shotgun (WGS) entry which is preliminary data.</text>
</comment>
<dbReference type="EMBL" id="AZFZ01000059">
    <property type="protein sequence ID" value="KRM41420.1"/>
    <property type="molecule type" value="Genomic_DNA"/>
</dbReference>
<dbReference type="InterPro" id="IPR005490">
    <property type="entry name" value="LD_TPept_cat_dom"/>
</dbReference>
<dbReference type="InterPro" id="IPR038063">
    <property type="entry name" value="Transpep_catalytic_dom"/>
</dbReference>
<dbReference type="SUPFAM" id="SSF141523">
    <property type="entry name" value="L,D-transpeptidase catalytic domain-like"/>
    <property type="match status" value="1"/>
</dbReference>
<comment type="pathway">
    <text evidence="1 6">Cell wall biogenesis; peptidoglycan biosynthesis.</text>
</comment>
<feature type="active site" description="Proton donor/acceptor" evidence="6">
    <location>
        <position position="415"/>
    </location>
</feature>
<evidence type="ECO:0000256" key="5">
    <source>
        <dbReference type="ARBA" id="ARBA00023316"/>
    </source>
</evidence>
<dbReference type="PROSITE" id="PS52029">
    <property type="entry name" value="LD_TPASE"/>
    <property type="match status" value="1"/>
</dbReference>
<keyword evidence="5 6" id="KW-0961">Cell wall biogenesis/degradation</keyword>
<evidence type="ECO:0000256" key="1">
    <source>
        <dbReference type="ARBA" id="ARBA00004752"/>
    </source>
</evidence>
<dbReference type="GO" id="GO:0016740">
    <property type="term" value="F:transferase activity"/>
    <property type="evidence" value="ECO:0007669"/>
    <property type="project" value="UniProtKB-KW"/>
</dbReference>
<keyword evidence="2" id="KW-0808">Transferase</keyword>
<dbReference type="GO" id="GO:0018104">
    <property type="term" value="P:peptidoglycan-protein cross-linking"/>
    <property type="evidence" value="ECO:0007669"/>
    <property type="project" value="TreeGrafter"/>
</dbReference>
<dbReference type="SUPFAM" id="SSF143985">
    <property type="entry name" value="L,D-transpeptidase pre-catalytic domain-like"/>
    <property type="match status" value="1"/>
</dbReference>
<organism evidence="9 10">
    <name type="scientific">Lentilactobacillus parafarraginis DSM 18390 = JCM 14109</name>
    <dbReference type="NCBI Taxonomy" id="1423786"/>
    <lineage>
        <taxon>Bacteria</taxon>
        <taxon>Bacillati</taxon>
        <taxon>Bacillota</taxon>
        <taxon>Bacilli</taxon>
        <taxon>Lactobacillales</taxon>
        <taxon>Lactobacillaceae</taxon>
        <taxon>Lentilactobacillus</taxon>
    </lineage>
</organism>
<evidence type="ECO:0000313" key="9">
    <source>
        <dbReference type="EMBL" id="KRM41420.1"/>
    </source>
</evidence>
<dbReference type="Proteomes" id="UP000051010">
    <property type="component" value="Unassembled WGS sequence"/>
</dbReference>
<evidence type="ECO:0000259" key="8">
    <source>
        <dbReference type="PROSITE" id="PS52029"/>
    </source>
</evidence>
<dbReference type="RefSeq" id="WP_056980703.1">
    <property type="nucleotide sequence ID" value="NZ_AZFZ01000059.1"/>
</dbReference>
<dbReference type="InterPro" id="IPR022029">
    <property type="entry name" value="YoaR-like_PG-bd"/>
</dbReference>
<gene>
    <name evidence="9" type="ORF">FD47_GL002355</name>
</gene>
<feature type="transmembrane region" description="Helical" evidence="7">
    <location>
        <begin position="21"/>
        <end position="41"/>
    </location>
</feature>
<dbReference type="GO" id="GO:0071972">
    <property type="term" value="F:peptidoglycan L,D-transpeptidase activity"/>
    <property type="evidence" value="ECO:0007669"/>
    <property type="project" value="TreeGrafter"/>
</dbReference>
<evidence type="ECO:0000256" key="3">
    <source>
        <dbReference type="ARBA" id="ARBA00022960"/>
    </source>
</evidence>
<dbReference type="GO" id="GO:0008360">
    <property type="term" value="P:regulation of cell shape"/>
    <property type="evidence" value="ECO:0007669"/>
    <property type="project" value="UniProtKB-UniRule"/>
</dbReference>
<dbReference type="PATRIC" id="fig|1423786.4.peg.2473"/>
<dbReference type="UniPathway" id="UPA00219"/>
<feature type="domain" description="L,D-TPase catalytic" evidence="8">
    <location>
        <begin position="335"/>
        <end position="463"/>
    </location>
</feature>
<dbReference type="PANTHER" id="PTHR30582:SF33">
    <property type="entry name" value="EXPORTED PROTEIN"/>
    <property type="match status" value="1"/>
</dbReference>
<evidence type="ECO:0000313" key="10">
    <source>
        <dbReference type="Proteomes" id="UP000051010"/>
    </source>
</evidence>
<dbReference type="Gene3D" id="3.10.20.800">
    <property type="match status" value="1"/>
</dbReference>
<keyword evidence="7" id="KW-0812">Transmembrane</keyword>